<evidence type="ECO:0000313" key="4">
    <source>
        <dbReference type="Proteomes" id="UP001501147"/>
    </source>
</evidence>
<dbReference type="PROSITE" id="PS50231">
    <property type="entry name" value="RICIN_B_LECTIN"/>
    <property type="match status" value="1"/>
</dbReference>
<dbReference type="SMART" id="SM00458">
    <property type="entry name" value="RICIN"/>
    <property type="match status" value="1"/>
</dbReference>
<comment type="caution">
    <text evidence="3">The sequence shown here is derived from an EMBL/GenBank/DDBJ whole genome shotgun (WGS) entry which is preliminary data.</text>
</comment>
<dbReference type="InterPro" id="IPR000772">
    <property type="entry name" value="Ricin_B_lectin"/>
</dbReference>
<keyword evidence="4" id="KW-1185">Reference proteome</keyword>
<proteinExistence type="predicted"/>
<name>A0ABP8ZX21_9ACTN</name>
<dbReference type="Pfam" id="PF00652">
    <property type="entry name" value="Ricin_B_lectin"/>
    <property type="match status" value="1"/>
</dbReference>
<protein>
    <submittedName>
        <fullName evidence="3">RICIN domain-containing protein</fullName>
    </submittedName>
</protein>
<evidence type="ECO:0000313" key="3">
    <source>
        <dbReference type="EMBL" id="GAA4767444.1"/>
    </source>
</evidence>
<evidence type="ECO:0000256" key="1">
    <source>
        <dbReference type="SAM" id="MobiDB-lite"/>
    </source>
</evidence>
<dbReference type="SUPFAM" id="SSF50370">
    <property type="entry name" value="Ricin B-like lectins"/>
    <property type="match status" value="1"/>
</dbReference>
<dbReference type="EMBL" id="BAABJV010000002">
    <property type="protein sequence ID" value="GAA4767444.1"/>
    <property type="molecule type" value="Genomic_DNA"/>
</dbReference>
<evidence type="ECO:0000259" key="2">
    <source>
        <dbReference type="SMART" id="SM00458"/>
    </source>
</evidence>
<feature type="region of interest" description="Disordered" evidence="1">
    <location>
        <begin position="264"/>
        <end position="305"/>
    </location>
</feature>
<dbReference type="RefSeq" id="WP_345610317.1">
    <property type="nucleotide sequence ID" value="NZ_BAABJV010000002.1"/>
</dbReference>
<accession>A0ABP8ZX21</accession>
<dbReference type="Gene3D" id="2.80.10.50">
    <property type="match status" value="1"/>
</dbReference>
<feature type="region of interest" description="Disordered" evidence="1">
    <location>
        <begin position="344"/>
        <end position="378"/>
    </location>
</feature>
<dbReference type="Proteomes" id="UP001501147">
    <property type="component" value="Unassembled WGS sequence"/>
</dbReference>
<gene>
    <name evidence="3" type="ORF">GCM10023329_12320</name>
</gene>
<feature type="domain" description="Ricin B lectin" evidence="2">
    <location>
        <begin position="378"/>
        <end position="510"/>
    </location>
</feature>
<sequence>MQHPSTPVSVPHEQAGSASGPSDAELAAALQTAAADRPATYPVAALLSRHWQPLFDYAALCAPSAQAASMLATAAFAQLTDRLARGGAAGAVRPHLLVAARHLAGAWSSDPRAAALVPGLSAPEPPSEERQLASWAFQAMPVEDQVLLWHVETEAEGISVPAALLGADPREASARLVQAREQFRQTCVRTHREHAPTADCRHYNRLLDISLRRGETLIPDIQVHLSECAYCRYAAEQLRQSDGRLGPLLAEALLGGAAGPYLASRPGRRRQARLRGDAADGGAAPPSAPRGRHSRSGRARAAVPGLVDRGRRAAVERTGATVLGLVAVTAVLAAALVAVLSSDDSEHGGSAAPGGEPPATAPGTAEPRPSATSAGRQTGPLTIVLRGVEAELCVDFAGGRATADADVLMAACSSTPSQRWVYETDGRLRSAQAPGLCLNSRGLDGIVVATNCTARTAPEGPDTRYDLTIQGQLVPRWNENLAVLPAATDPGSPLVVKVRDDSPGQAWATTAPHSGSTALGRTDRAAAIRPVHHAP</sequence>
<feature type="region of interest" description="Disordered" evidence="1">
    <location>
        <begin position="1"/>
        <end position="25"/>
    </location>
</feature>
<dbReference type="InterPro" id="IPR035992">
    <property type="entry name" value="Ricin_B-like_lectins"/>
</dbReference>
<reference evidence="4" key="1">
    <citation type="journal article" date="2019" name="Int. J. Syst. Evol. Microbiol.">
        <title>The Global Catalogue of Microorganisms (GCM) 10K type strain sequencing project: providing services to taxonomists for standard genome sequencing and annotation.</title>
        <authorList>
            <consortium name="The Broad Institute Genomics Platform"/>
            <consortium name="The Broad Institute Genome Sequencing Center for Infectious Disease"/>
            <person name="Wu L."/>
            <person name="Ma J."/>
        </authorList>
    </citation>
    <scope>NUCLEOTIDE SEQUENCE [LARGE SCALE GENOMIC DNA]</scope>
    <source>
        <strain evidence="4">JCM 18324</strain>
    </source>
</reference>
<organism evidence="3 4">
    <name type="scientific">Streptomyces sanyensis</name>
    <dbReference type="NCBI Taxonomy" id="568869"/>
    <lineage>
        <taxon>Bacteria</taxon>
        <taxon>Bacillati</taxon>
        <taxon>Actinomycetota</taxon>
        <taxon>Actinomycetes</taxon>
        <taxon>Kitasatosporales</taxon>
        <taxon>Streptomycetaceae</taxon>
        <taxon>Streptomyces</taxon>
    </lineage>
</organism>